<proteinExistence type="predicted"/>
<comment type="caution">
    <text evidence="2">The sequence shown here is derived from an EMBL/GenBank/DDBJ whole genome shotgun (WGS) entry which is preliminary data.</text>
</comment>
<evidence type="ECO:0000313" key="2">
    <source>
        <dbReference type="EMBL" id="RLC36422.1"/>
    </source>
</evidence>
<reference evidence="2 3" key="1">
    <citation type="submission" date="2018-06" db="EMBL/GenBank/DDBJ databases">
        <title>Extensive metabolic versatility and redundancy in microbially diverse, dynamic hydrothermal sediments.</title>
        <authorList>
            <person name="Dombrowski N."/>
            <person name="Teske A."/>
            <person name="Baker B.J."/>
        </authorList>
    </citation>
    <scope>NUCLEOTIDE SEQUENCE [LARGE SCALE GENOMIC DNA]</scope>
    <source>
        <strain evidence="2">B79_G16</strain>
    </source>
</reference>
<evidence type="ECO:0000313" key="3">
    <source>
        <dbReference type="Proteomes" id="UP000281261"/>
    </source>
</evidence>
<protein>
    <recommendedName>
        <fullName evidence="1">Cell wall hydrolase SleB domain-containing protein</fullName>
    </recommendedName>
</protein>
<accession>A0A420ZBJ4</accession>
<dbReference type="InterPro" id="IPR042047">
    <property type="entry name" value="SleB_dom1"/>
</dbReference>
<dbReference type="InterPro" id="IPR011105">
    <property type="entry name" value="Cell_wall_hydrolase_SleB"/>
</dbReference>
<name>A0A420ZBJ4_UNCK3</name>
<sequence length="181" mass="21551">MVKKLIVIAHTILILTMLEIKGFILPKKGLEIEKQHPLIIFTMCIWGEARGCSFWEQVDVANVIRNRVKKMKKSYPDVILQRKQFSCFNKSDPNREKLLTPLKYDSWKIWISCFCAAELIYNNIIPDSTYGATHYYSGERVPYWAKEMVVTKETKHFKFLKERDKEYMYRFKKRVKNGKNN</sequence>
<gene>
    <name evidence="2" type="ORF">DRH29_04595</name>
</gene>
<dbReference type="Pfam" id="PF07486">
    <property type="entry name" value="Hydrolase_2"/>
    <property type="match status" value="1"/>
</dbReference>
<evidence type="ECO:0000259" key="1">
    <source>
        <dbReference type="Pfam" id="PF07486"/>
    </source>
</evidence>
<dbReference type="Proteomes" id="UP000281261">
    <property type="component" value="Unassembled WGS sequence"/>
</dbReference>
<dbReference type="AlphaFoldDB" id="A0A420ZBJ4"/>
<dbReference type="Gene3D" id="1.10.10.2520">
    <property type="entry name" value="Cell wall hydrolase SleB, domain 1"/>
    <property type="match status" value="1"/>
</dbReference>
<organism evidence="2 3">
    <name type="scientific">candidate division Kazan bacterium</name>
    <dbReference type="NCBI Taxonomy" id="2202143"/>
    <lineage>
        <taxon>Bacteria</taxon>
        <taxon>Bacteria division Kazan-3B-28</taxon>
    </lineage>
</organism>
<feature type="domain" description="Cell wall hydrolase SleB" evidence="1">
    <location>
        <begin position="57"/>
        <end position="159"/>
    </location>
</feature>
<dbReference type="GO" id="GO:0016787">
    <property type="term" value="F:hydrolase activity"/>
    <property type="evidence" value="ECO:0007669"/>
    <property type="project" value="InterPro"/>
</dbReference>
<dbReference type="EMBL" id="QMNG01000057">
    <property type="protein sequence ID" value="RLC36422.1"/>
    <property type="molecule type" value="Genomic_DNA"/>
</dbReference>